<dbReference type="InterPro" id="IPR051337">
    <property type="entry name" value="OPA_Antiporter"/>
</dbReference>
<accession>A0A9J6QNT3</accession>
<dbReference type="RefSeq" id="WP_148397240.1">
    <property type="nucleotide sequence ID" value="NZ_JAOSHN010000002.1"/>
</dbReference>
<feature type="transmembrane region" description="Helical" evidence="6">
    <location>
        <begin position="55"/>
        <end position="74"/>
    </location>
</feature>
<reference evidence="8" key="1">
    <citation type="submission" date="2022-09" db="EMBL/GenBank/DDBJ databases">
        <title>Culturomic study of gut microbiota in children with autism spectrum disorder.</title>
        <authorList>
            <person name="Efimov B.A."/>
            <person name="Chaplin A.V."/>
            <person name="Sokolova S.R."/>
            <person name="Pikina A.P."/>
            <person name="Korzhanova M."/>
            <person name="Belova V."/>
            <person name="Korostin D."/>
        </authorList>
    </citation>
    <scope>NUCLEOTIDE SEQUENCE</scope>
    <source>
        <strain evidence="8">ASD5510</strain>
    </source>
</reference>
<feature type="transmembrane region" description="Helical" evidence="6">
    <location>
        <begin position="398"/>
        <end position="420"/>
    </location>
</feature>
<dbReference type="PIRSF" id="PIRSF002808">
    <property type="entry name" value="Hexose_phosphate_transp"/>
    <property type="match status" value="1"/>
</dbReference>
<evidence type="ECO:0000313" key="8">
    <source>
        <dbReference type="EMBL" id="MCU7377618.1"/>
    </source>
</evidence>
<dbReference type="PANTHER" id="PTHR43826">
    <property type="entry name" value="GLUCOSE-6-PHOSPHATE EXCHANGER SLC37A4"/>
    <property type="match status" value="1"/>
</dbReference>
<comment type="caution">
    <text evidence="8">The sequence shown here is derived from an EMBL/GenBank/DDBJ whole genome shotgun (WGS) entry which is preliminary data.</text>
</comment>
<dbReference type="Proteomes" id="UP001065549">
    <property type="component" value="Unassembled WGS sequence"/>
</dbReference>
<evidence type="ECO:0000259" key="7">
    <source>
        <dbReference type="PROSITE" id="PS50850"/>
    </source>
</evidence>
<dbReference type="InterPro" id="IPR020846">
    <property type="entry name" value="MFS_dom"/>
</dbReference>
<keyword evidence="9" id="KW-1185">Reference proteome</keyword>
<feature type="transmembrane region" description="Helical" evidence="6">
    <location>
        <begin position="148"/>
        <end position="171"/>
    </location>
</feature>
<evidence type="ECO:0000313" key="9">
    <source>
        <dbReference type="Proteomes" id="UP001065549"/>
    </source>
</evidence>
<feature type="transmembrane region" description="Helical" evidence="6">
    <location>
        <begin position="21"/>
        <end position="43"/>
    </location>
</feature>
<gene>
    <name evidence="8" type="ORF">OBO34_04520</name>
</gene>
<keyword evidence="3 6" id="KW-0812">Transmembrane</keyword>
<dbReference type="GO" id="GO:0035435">
    <property type="term" value="P:phosphate ion transmembrane transport"/>
    <property type="evidence" value="ECO:0007669"/>
    <property type="project" value="TreeGrafter"/>
</dbReference>
<dbReference type="SUPFAM" id="SSF103473">
    <property type="entry name" value="MFS general substrate transporter"/>
    <property type="match status" value="1"/>
</dbReference>
<name>A0A9J6QNT3_9FIRM</name>
<dbReference type="InterPro" id="IPR036259">
    <property type="entry name" value="MFS_trans_sf"/>
</dbReference>
<feature type="domain" description="Major facilitator superfamily (MFS) profile" evidence="7">
    <location>
        <begin position="20"/>
        <end position="422"/>
    </location>
</feature>
<dbReference type="Pfam" id="PF07690">
    <property type="entry name" value="MFS_1"/>
    <property type="match status" value="1"/>
</dbReference>
<feature type="transmembrane region" description="Helical" evidence="6">
    <location>
        <begin position="110"/>
        <end position="136"/>
    </location>
</feature>
<dbReference type="Gene3D" id="1.20.1250.20">
    <property type="entry name" value="MFS general substrate transporter like domains"/>
    <property type="match status" value="2"/>
</dbReference>
<dbReference type="GO" id="GO:0061513">
    <property type="term" value="F:glucose 6-phosphate:phosphate antiporter activity"/>
    <property type="evidence" value="ECO:0007669"/>
    <property type="project" value="TreeGrafter"/>
</dbReference>
<feature type="transmembrane region" description="Helical" evidence="6">
    <location>
        <begin position="86"/>
        <end position="104"/>
    </location>
</feature>
<dbReference type="InterPro" id="IPR011701">
    <property type="entry name" value="MFS"/>
</dbReference>
<evidence type="ECO:0000256" key="6">
    <source>
        <dbReference type="SAM" id="Phobius"/>
    </source>
</evidence>
<dbReference type="EMBL" id="JAOSHN010000002">
    <property type="protein sequence ID" value="MCU7377618.1"/>
    <property type="molecule type" value="Genomic_DNA"/>
</dbReference>
<sequence>MLSKKSRTLKDNEFHPVQLRVFFVMITLYTFYFTCNNNLGVAASEIQQSFSLNNAQFGVLFTIFTLGFGLGQFVSGYLGDRYSPKMLMFIGAIGASCANIGFGLSSNMTAFSILWAINAVSLAMGWSPGCSILFRWIPKKRWGLFMGFFDAFAFLGGIIIYPVAGFAISYLSWRAAFLLPAALLILWTVVFFLYVKDTPQQYGFTVEWEEDLLKEPVTWKDYAAVLKNSLIILVSLSAVCSQFVRWGLVNWIIKILTADADNGGFGIALVLATIIASSMHWGGALFSIGLGYLSDTVFKGSRWQTILMGFVISGGSLLAIYFWGHALLDLPGGTVLLALLLFLAGGFIQGGQAPLFNLPGDILGTRLGGTGVGIINGWSYMGASFAGAALGFVMDSWGLMSCILLMAVISFGGAFFIAFVKR</sequence>
<protein>
    <submittedName>
        <fullName evidence="8">MFS transporter</fullName>
    </submittedName>
</protein>
<dbReference type="PROSITE" id="PS50850">
    <property type="entry name" value="MFS"/>
    <property type="match status" value="1"/>
</dbReference>
<evidence type="ECO:0000256" key="5">
    <source>
        <dbReference type="ARBA" id="ARBA00023136"/>
    </source>
</evidence>
<feature type="transmembrane region" description="Helical" evidence="6">
    <location>
        <begin position="369"/>
        <end position="392"/>
    </location>
</feature>
<feature type="transmembrane region" description="Helical" evidence="6">
    <location>
        <begin position="330"/>
        <end position="348"/>
    </location>
</feature>
<evidence type="ECO:0000256" key="1">
    <source>
        <dbReference type="ARBA" id="ARBA00004651"/>
    </source>
</evidence>
<feature type="transmembrane region" description="Helical" evidence="6">
    <location>
        <begin position="177"/>
        <end position="195"/>
    </location>
</feature>
<proteinExistence type="predicted"/>
<feature type="transmembrane region" description="Helical" evidence="6">
    <location>
        <begin position="305"/>
        <end position="324"/>
    </location>
</feature>
<dbReference type="GO" id="GO:0005886">
    <property type="term" value="C:plasma membrane"/>
    <property type="evidence" value="ECO:0007669"/>
    <property type="project" value="UniProtKB-SubCell"/>
</dbReference>
<keyword evidence="5 6" id="KW-0472">Membrane</keyword>
<comment type="subcellular location">
    <subcellularLocation>
        <location evidence="1">Cell membrane</location>
        <topology evidence="1">Multi-pass membrane protein</topology>
    </subcellularLocation>
</comment>
<keyword evidence="4 6" id="KW-1133">Transmembrane helix</keyword>
<evidence type="ECO:0000256" key="4">
    <source>
        <dbReference type="ARBA" id="ARBA00022989"/>
    </source>
</evidence>
<dbReference type="AlphaFoldDB" id="A0A9J6QNT3"/>
<dbReference type="InterPro" id="IPR000849">
    <property type="entry name" value="Sugar_P_transporter"/>
</dbReference>
<keyword evidence="2" id="KW-0813">Transport</keyword>
<dbReference type="PANTHER" id="PTHR43826:SF3">
    <property type="entry name" value="GLUCOSE-6-PHOSPHATE EXCHANGER SLC37A4"/>
    <property type="match status" value="1"/>
</dbReference>
<organism evidence="8 9">
    <name type="scientific">Hominibacterium faecale</name>
    <dbReference type="NCBI Taxonomy" id="2839743"/>
    <lineage>
        <taxon>Bacteria</taxon>
        <taxon>Bacillati</taxon>
        <taxon>Bacillota</taxon>
        <taxon>Clostridia</taxon>
        <taxon>Peptostreptococcales</taxon>
        <taxon>Anaerovoracaceae</taxon>
        <taxon>Hominibacterium</taxon>
    </lineage>
</organism>
<evidence type="ECO:0000256" key="2">
    <source>
        <dbReference type="ARBA" id="ARBA00022448"/>
    </source>
</evidence>
<evidence type="ECO:0000256" key="3">
    <source>
        <dbReference type="ARBA" id="ARBA00022692"/>
    </source>
</evidence>
<feature type="transmembrane region" description="Helical" evidence="6">
    <location>
        <begin position="265"/>
        <end position="293"/>
    </location>
</feature>